<feature type="compositionally biased region" description="Polar residues" evidence="1">
    <location>
        <begin position="1415"/>
        <end position="1427"/>
    </location>
</feature>
<accession>A0A9P5RZL2</accession>
<feature type="region of interest" description="Disordered" evidence="1">
    <location>
        <begin position="641"/>
        <end position="722"/>
    </location>
</feature>
<evidence type="ECO:0000313" key="3">
    <source>
        <dbReference type="Proteomes" id="UP000748756"/>
    </source>
</evidence>
<feature type="compositionally biased region" description="Basic and acidic residues" evidence="1">
    <location>
        <begin position="785"/>
        <end position="799"/>
    </location>
</feature>
<organism evidence="2 3">
    <name type="scientific">Linnemannia schmuckeri</name>
    <dbReference type="NCBI Taxonomy" id="64567"/>
    <lineage>
        <taxon>Eukaryota</taxon>
        <taxon>Fungi</taxon>
        <taxon>Fungi incertae sedis</taxon>
        <taxon>Mucoromycota</taxon>
        <taxon>Mortierellomycotina</taxon>
        <taxon>Mortierellomycetes</taxon>
        <taxon>Mortierellales</taxon>
        <taxon>Mortierellaceae</taxon>
        <taxon>Linnemannia</taxon>
    </lineage>
</organism>
<feature type="region of interest" description="Disordered" evidence="1">
    <location>
        <begin position="1415"/>
        <end position="1554"/>
    </location>
</feature>
<feature type="region of interest" description="Disordered" evidence="1">
    <location>
        <begin position="1566"/>
        <end position="1698"/>
    </location>
</feature>
<feature type="compositionally biased region" description="Basic residues" evidence="1">
    <location>
        <begin position="1189"/>
        <end position="1203"/>
    </location>
</feature>
<feature type="region of interest" description="Disordered" evidence="1">
    <location>
        <begin position="1304"/>
        <end position="1385"/>
    </location>
</feature>
<dbReference type="Proteomes" id="UP000748756">
    <property type="component" value="Unassembled WGS sequence"/>
</dbReference>
<feature type="compositionally biased region" description="Low complexity" evidence="1">
    <location>
        <begin position="1357"/>
        <end position="1376"/>
    </location>
</feature>
<proteinExistence type="predicted"/>
<feature type="compositionally biased region" description="Basic and acidic residues" evidence="1">
    <location>
        <begin position="445"/>
        <end position="457"/>
    </location>
</feature>
<feature type="compositionally biased region" description="Low complexity" evidence="1">
    <location>
        <begin position="938"/>
        <end position="959"/>
    </location>
</feature>
<feature type="compositionally biased region" description="Basic residues" evidence="1">
    <location>
        <begin position="1687"/>
        <end position="1698"/>
    </location>
</feature>
<dbReference type="EMBL" id="JAAAUQ010000561">
    <property type="protein sequence ID" value="KAF9149192.1"/>
    <property type="molecule type" value="Genomic_DNA"/>
</dbReference>
<protein>
    <submittedName>
        <fullName evidence="2">Uncharacterized protein</fullName>
    </submittedName>
</protein>
<feature type="compositionally biased region" description="Polar residues" evidence="1">
    <location>
        <begin position="1455"/>
        <end position="1481"/>
    </location>
</feature>
<feature type="region of interest" description="Disordered" evidence="1">
    <location>
        <begin position="1"/>
        <end position="32"/>
    </location>
</feature>
<feature type="region of interest" description="Disordered" evidence="1">
    <location>
        <begin position="881"/>
        <end position="1152"/>
    </location>
</feature>
<reference evidence="2" key="1">
    <citation type="journal article" date="2020" name="Fungal Divers.">
        <title>Resolving the Mortierellaceae phylogeny through synthesis of multi-gene phylogenetics and phylogenomics.</title>
        <authorList>
            <person name="Vandepol N."/>
            <person name="Liber J."/>
            <person name="Desiro A."/>
            <person name="Na H."/>
            <person name="Kennedy M."/>
            <person name="Barry K."/>
            <person name="Grigoriev I.V."/>
            <person name="Miller A.N."/>
            <person name="O'Donnell K."/>
            <person name="Stajich J.E."/>
            <person name="Bonito G."/>
        </authorList>
    </citation>
    <scope>NUCLEOTIDE SEQUENCE</scope>
    <source>
        <strain evidence="2">NRRL 6426</strain>
    </source>
</reference>
<feature type="compositionally biased region" description="Polar residues" evidence="1">
    <location>
        <begin position="1436"/>
        <end position="1446"/>
    </location>
</feature>
<feature type="compositionally biased region" description="Basic residues" evidence="1">
    <location>
        <begin position="479"/>
        <end position="490"/>
    </location>
</feature>
<feature type="compositionally biased region" description="Basic and acidic residues" evidence="1">
    <location>
        <begin position="1127"/>
        <end position="1138"/>
    </location>
</feature>
<feature type="compositionally biased region" description="Basic and acidic residues" evidence="1">
    <location>
        <begin position="1096"/>
        <end position="1105"/>
    </location>
</feature>
<feature type="compositionally biased region" description="Acidic residues" evidence="1">
    <location>
        <begin position="1049"/>
        <end position="1065"/>
    </location>
</feature>
<feature type="compositionally biased region" description="Low complexity" evidence="1">
    <location>
        <begin position="1003"/>
        <end position="1018"/>
    </location>
</feature>
<feature type="compositionally biased region" description="Polar residues" evidence="1">
    <location>
        <begin position="894"/>
        <end position="918"/>
    </location>
</feature>
<feature type="compositionally biased region" description="Polar residues" evidence="1">
    <location>
        <begin position="214"/>
        <end position="224"/>
    </location>
</feature>
<evidence type="ECO:0000256" key="1">
    <source>
        <dbReference type="SAM" id="MobiDB-lite"/>
    </source>
</evidence>
<feature type="region of interest" description="Disordered" evidence="1">
    <location>
        <begin position="205"/>
        <end position="224"/>
    </location>
</feature>
<feature type="compositionally biased region" description="Low complexity" evidence="1">
    <location>
        <begin position="1204"/>
        <end position="1236"/>
    </location>
</feature>
<gene>
    <name evidence="2" type="ORF">BG015_009026</name>
</gene>
<feature type="compositionally biased region" description="Polar residues" evidence="1">
    <location>
        <begin position="1248"/>
        <end position="1274"/>
    </location>
</feature>
<feature type="region of interest" description="Disordered" evidence="1">
    <location>
        <begin position="445"/>
        <end position="490"/>
    </location>
</feature>
<feature type="compositionally biased region" description="Basic and acidic residues" evidence="1">
    <location>
        <begin position="1657"/>
        <end position="1686"/>
    </location>
</feature>
<comment type="caution">
    <text evidence="2">The sequence shown here is derived from an EMBL/GenBank/DDBJ whole genome shotgun (WGS) entry which is preliminary data.</text>
</comment>
<feature type="compositionally biased region" description="Low complexity" evidence="1">
    <location>
        <begin position="665"/>
        <end position="704"/>
    </location>
</feature>
<sequence>MTNNHNPNQGKSQRRHANQPAMPPACTTPTTTAPTVTIIIPDSRQVAFAHRVIHHQQHQHQHEQQTSPSISYEDPTPVMDSQVDVDVEMFQRMDIEDDQTPDVTPSSGVVDQLGQSIHQQQPVYTFSRVVLSPLTAASQSFQSHPIVFGRPFDMTVGRPFGSTTASSPSSTYQTTVQSETATRLSNDQSDFHLRPLSQSEITLCLGQQQQQQQGDVTPSQPHTTSLGYSCSTAFNPLSLRPFGQSSLDFGTLDPVPAMLLPSTASSERQGYTSVVPSSSHLTYNSNSGIGHSSFLMSNSSSSATLAPAPAATTNTPAFGESSFPASVTQISATTSSKPLAPIPPSFTLMSPSLSHTAAYLQYKHQQPEQEQFQAMSVDIPSSSSSVTQPISNTTAASHLDVHRPSQGVAAFLLSIKEEHNRIHQELLRLIHRCCRSVQKRRRCMTDTDSERETKYSNENHCQSLPRPFDRRRSPLRCSGKSRKDRKKANRAMKDLQITKHLISRKRKLLHELNERAYQVQMLCSSAPMLTPPSPPSAKDIRTYQKYRALAASIDYSRIHPDPKEMREYQELERVEGTFLREKSNFELARLEEIATAGVSSVESKPSTILSSGLTPAEWLESQGWIFSPPVDPLMVFTMQAPNEPAGEGEESGVPILAPSTATPRSTVEITSTTGTSPTATSPLTTPAHHSLSTTISTSSASTGTPRGNGVPPQEHQRTWSQSRHLEFIERSNRNKELRETAEVRKQKEEVLKEERAQAEAMRKARKVARQAQIQKEEDDEVLAEDTQKQEERDWRREISVDEGSIPLEKESRQAWIKNQLEKKRIREYQLNVDYQELLKLERYKEEEAFRKLLEQKQKEEGLKEHKETRKLQVLRYEEDITNTPLSRKGEPPASGSTLISASSPTTAGTPVLTRTTSYVAERDSTPRTKSMIPSVFDSATTATRTTSSSPVSESSPAHSYGQELPSVSLPEMSETERELEEMNHWADQNVEYHDRVAGERYPSLSDMSSESSRVSSSRSIDEQNPRDDSTTNLGQKPRSASMRWRTVDEIDYEEEYEQQNNEYEEQQQGYEHKQQVDDNAHKGSSSNQRRRTPQKMRFERDEVAERNLQNLEDPQRLSAQEEIGGDTARRLPRSEGERVTSGAAGTKAGARARDIITLQEQQLLNDLAMALRMQQEEDDDERRSDIKSNRRTSLRINAQKKRLLSSSSDSRTSGIPLPQSKKTSGSTQSTSSAGKQQRQKSTRKSTRKLSVSSPPASALTTPAQVSSPSIQSAVEYSPPALSWPPPQLSPSTYPRRILVSSLLSASRSPSPTQWSFSSLSRSSSRSPPRMHSTLNTSYATPTSPRARTRESPPPPRTRSSPTRSSRPSSPRAPYSPQLSPPQAGTEHQYLSSWWSYQPEKAKSGLNLLAKAASIRSPSLSTLSTAVSTPKGEQRYDQVSQGYSTPNGLAGEDATISMTQTSSNDQPSPQSKAGSPVSTTGPATPAESGRESPTRPLLPHISRRSQRIQDRNATAIVLEFLSGEKEREKKEQRKAKHAKKKGRKPSAAKEETKEEEIVVVVKNARRPKSVKDETKKEVKETKTKGRKPKAVKVETKEEVEKMKKRVLESKAAKASKEETKEKVKEAKTNGRKRKVAEEAKEEVEMEEVKTKGRKRKATEKAKEEVKEVNKDPKRKTATEKAREEVKAKNVKGKGMKAKK</sequence>
<feature type="compositionally biased region" description="Basic and acidic residues" evidence="1">
    <location>
        <begin position="1019"/>
        <end position="1029"/>
    </location>
</feature>
<feature type="compositionally biased region" description="Basic and acidic residues" evidence="1">
    <location>
        <begin position="1521"/>
        <end position="1530"/>
    </location>
</feature>
<feature type="region of interest" description="Disordered" evidence="1">
    <location>
        <begin position="769"/>
        <end position="803"/>
    </location>
</feature>
<name>A0A9P5RZL2_9FUNG</name>
<feature type="compositionally biased region" description="Polar residues" evidence="1">
    <location>
        <begin position="1"/>
        <end position="11"/>
    </location>
</feature>
<feature type="compositionally biased region" description="Basic and acidic residues" evidence="1">
    <location>
        <begin position="1070"/>
        <end position="1081"/>
    </location>
</feature>
<feature type="compositionally biased region" description="Low complexity" evidence="1">
    <location>
        <begin position="1304"/>
        <end position="1329"/>
    </location>
</feature>
<feature type="compositionally biased region" description="Basic residues" evidence="1">
    <location>
        <begin position="1237"/>
        <end position="1247"/>
    </location>
</feature>
<feature type="compositionally biased region" description="Basic and acidic residues" evidence="1">
    <location>
        <begin position="1590"/>
        <end position="1627"/>
    </location>
</feature>
<dbReference type="OrthoDB" id="10626214at2759"/>
<feature type="compositionally biased region" description="Basic residues" evidence="1">
    <location>
        <begin position="1531"/>
        <end position="1545"/>
    </location>
</feature>
<feature type="compositionally biased region" description="Basic and acidic residues" evidence="1">
    <location>
        <begin position="974"/>
        <end position="998"/>
    </location>
</feature>
<keyword evidence="3" id="KW-1185">Reference proteome</keyword>
<feature type="compositionally biased region" description="Basic and acidic residues" evidence="1">
    <location>
        <begin position="1568"/>
        <end position="1582"/>
    </location>
</feature>
<feature type="region of interest" description="Disordered" evidence="1">
    <location>
        <begin position="1174"/>
        <end position="1279"/>
    </location>
</feature>
<evidence type="ECO:0000313" key="2">
    <source>
        <dbReference type="EMBL" id="KAF9149192.1"/>
    </source>
</evidence>